<dbReference type="InterPro" id="IPR010636">
    <property type="entry name" value="Class_II_hydrophobin"/>
</dbReference>
<evidence type="ECO:0000313" key="5">
    <source>
        <dbReference type="Proteomes" id="UP000623467"/>
    </source>
</evidence>
<dbReference type="PANTHER" id="PTHR42341:SF2">
    <property type="entry name" value="HYDROPHOBIN"/>
    <property type="match status" value="1"/>
</dbReference>
<evidence type="ECO:0000256" key="3">
    <source>
        <dbReference type="SAM" id="SignalP"/>
    </source>
</evidence>
<comment type="caution">
    <text evidence="4">The sequence shown here is derived from an EMBL/GenBank/DDBJ whole genome shotgun (WGS) entry which is preliminary data.</text>
</comment>
<dbReference type="AlphaFoldDB" id="A0A8H6YYC7"/>
<reference evidence="4" key="1">
    <citation type="submission" date="2020-05" db="EMBL/GenBank/DDBJ databases">
        <title>Mycena genomes resolve the evolution of fungal bioluminescence.</title>
        <authorList>
            <person name="Tsai I.J."/>
        </authorList>
    </citation>
    <scope>NUCLEOTIDE SEQUENCE</scope>
    <source>
        <strain evidence="4">160909Yilan</strain>
    </source>
</reference>
<dbReference type="EMBL" id="JACAZH010000006">
    <property type="protein sequence ID" value="KAF7366979.1"/>
    <property type="molecule type" value="Genomic_DNA"/>
</dbReference>
<proteinExistence type="inferred from homology"/>
<dbReference type="Pfam" id="PF06766">
    <property type="entry name" value="Hydrophobin_2"/>
    <property type="match status" value="1"/>
</dbReference>
<dbReference type="CDD" id="cd23508">
    <property type="entry name" value="hydrophobin_II"/>
    <property type="match status" value="1"/>
</dbReference>
<evidence type="ECO:0000313" key="4">
    <source>
        <dbReference type="EMBL" id="KAF7366979.1"/>
    </source>
</evidence>
<evidence type="ECO:0000256" key="1">
    <source>
        <dbReference type="ARBA" id="ARBA00009576"/>
    </source>
</evidence>
<keyword evidence="3" id="KW-0732">Signal</keyword>
<name>A0A8H6YYC7_9AGAR</name>
<feature type="signal peptide" evidence="3">
    <location>
        <begin position="1"/>
        <end position="22"/>
    </location>
</feature>
<dbReference type="InterPro" id="IPR036686">
    <property type="entry name" value="Class_II_Hydrophobin_sf"/>
</dbReference>
<gene>
    <name evidence="4" type="ORF">MSAN_00956600</name>
</gene>
<protein>
    <submittedName>
        <fullName evidence="4">Hydrophobin</fullName>
    </submittedName>
</protein>
<feature type="chain" id="PRO_5034885371" evidence="3">
    <location>
        <begin position="23"/>
        <end position="116"/>
    </location>
</feature>
<dbReference type="Proteomes" id="UP000623467">
    <property type="component" value="Unassembled WGS sequence"/>
</dbReference>
<organism evidence="4 5">
    <name type="scientific">Mycena sanguinolenta</name>
    <dbReference type="NCBI Taxonomy" id="230812"/>
    <lineage>
        <taxon>Eukaryota</taxon>
        <taxon>Fungi</taxon>
        <taxon>Dikarya</taxon>
        <taxon>Basidiomycota</taxon>
        <taxon>Agaricomycotina</taxon>
        <taxon>Agaricomycetes</taxon>
        <taxon>Agaricomycetidae</taxon>
        <taxon>Agaricales</taxon>
        <taxon>Marasmiineae</taxon>
        <taxon>Mycenaceae</taxon>
        <taxon>Mycena</taxon>
    </lineage>
</organism>
<sequence>MQFLTLTAVFFSLAAMPQLLGATSLEVRGQGGDGGSGGSGGGGGDQCFICPGDILAIPKCCSTVLVGLVGISCIDPSPNPPTSSTSFKAGCASSGREAACCAVPVAGQALVCDALN</sequence>
<dbReference type="Gene3D" id="3.20.120.10">
    <property type="entry name" value="Hydrophobin"/>
    <property type="match status" value="1"/>
</dbReference>
<keyword evidence="5" id="KW-1185">Reference proteome</keyword>
<dbReference type="OrthoDB" id="3003984at2759"/>
<comment type="similarity">
    <text evidence="1">Belongs to the cerato-ulmin hydrophobin family.</text>
</comment>
<dbReference type="GO" id="GO:0005576">
    <property type="term" value="C:extracellular region"/>
    <property type="evidence" value="ECO:0007669"/>
    <property type="project" value="InterPro"/>
</dbReference>
<dbReference type="SUPFAM" id="SSF101751">
    <property type="entry name" value="Hydrophobin II, HfbII"/>
    <property type="match status" value="1"/>
</dbReference>
<accession>A0A8H6YYC7</accession>
<keyword evidence="2" id="KW-1015">Disulfide bond</keyword>
<dbReference type="PANTHER" id="PTHR42341">
    <property type="entry name" value="HYDROPHOBIN"/>
    <property type="match status" value="1"/>
</dbReference>
<evidence type="ECO:0000256" key="2">
    <source>
        <dbReference type="ARBA" id="ARBA00023157"/>
    </source>
</evidence>